<dbReference type="HAMAP" id="MF_00376">
    <property type="entry name" value="Dephospho_CoA_kinase"/>
    <property type="match status" value="1"/>
</dbReference>
<evidence type="ECO:0000256" key="8">
    <source>
        <dbReference type="HAMAP-Rule" id="MF_00376"/>
    </source>
</evidence>
<evidence type="ECO:0000313" key="11">
    <source>
        <dbReference type="Proteomes" id="UP000070529"/>
    </source>
</evidence>
<dbReference type="FunFam" id="3.40.50.300:FF:000518">
    <property type="entry name" value="Dephospho-CoA kinase"/>
    <property type="match status" value="1"/>
</dbReference>
<evidence type="ECO:0000256" key="7">
    <source>
        <dbReference type="ARBA" id="ARBA00022993"/>
    </source>
</evidence>
<dbReference type="PANTHER" id="PTHR10695">
    <property type="entry name" value="DEPHOSPHO-COA KINASE-RELATED"/>
    <property type="match status" value="1"/>
</dbReference>
<dbReference type="EC" id="2.7.1.24" evidence="8 9"/>
<comment type="similarity">
    <text evidence="1 8">Belongs to the CoaE family.</text>
</comment>
<dbReference type="GO" id="GO:0015937">
    <property type="term" value="P:coenzyme A biosynthetic process"/>
    <property type="evidence" value="ECO:0007669"/>
    <property type="project" value="UniProtKB-UniRule"/>
</dbReference>
<sequence>MAFVIGVTGGIGSGKTTVADLFAEKGIDVIDADVIARQVVEPGTDGLNAIAEKFGAEMLTPEGTLNRAALREHVFSHPEDKVWLNALLHPKIRETMISQTQQSQTPYCLLVVPLLVENSLQLLCQRVLVVDVSEQTQIARTGKRDGVSTEQVKNILNAQASRIQRLAIADDIVNNDGGNKELIPQIDALHAQYLELATQ</sequence>
<comment type="subcellular location">
    <subcellularLocation>
        <location evidence="8">Cytoplasm</location>
    </subcellularLocation>
</comment>
<dbReference type="GO" id="GO:0005737">
    <property type="term" value="C:cytoplasm"/>
    <property type="evidence" value="ECO:0007669"/>
    <property type="project" value="UniProtKB-SubCell"/>
</dbReference>
<evidence type="ECO:0000256" key="6">
    <source>
        <dbReference type="ARBA" id="ARBA00022840"/>
    </source>
</evidence>
<keyword evidence="11" id="KW-1185">Reference proteome</keyword>
<accession>A0A135I3T0</accession>
<evidence type="ECO:0000256" key="5">
    <source>
        <dbReference type="ARBA" id="ARBA00022777"/>
    </source>
</evidence>
<comment type="caution">
    <text evidence="10">The sequence shown here is derived from an EMBL/GenBank/DDBJ whole genome shotgun (WGS) entry which is preliminary data.</text>
</comment>
<evidence type="ECO:0000313" key="10">
    <source>
        <dbReference type="EMBL" id="KXF80085.1"/>
    </source>
</evidence>
<keyword evidence="4 8" id="KW-0547">Nucleotide-binding</keyword>
<dbReference type="InterPro" id="IPR001977">
    <property type="entry name" value="Depp_CoAkinase"/>
</dbReference>
<evidence type="ECO:0000256" key="2">
    <source>
        <dbReference type="ARBA" id="ARBA00022490"/>
    </source>
</evidence>
<dbReference type="Pfam" id="PF01121">
    <property type="entry name" value="CoaE"/>
    <property type="match status" value="1"/>
</dbReference>
<comment type="pathway">
    <text evidence="8">Cofactor biosynthesis; coenzyme A biosynthesis; CoA from (R)-pantothenate: step 5/5.</text>
</comment>
<dbReference type="Gene3D" id="3.40.50.300">
    <property type="entry name" value="P-loop containing nucleotide triphosphate hydrolases"/>
    <property type="match status" value="1"/>
</dbReference>
<comment type="catalytic activity">
    <reaction evidence="8">
        <text>3'-dephospho-CoA + ATP = ADP + CoA + H(+)</text>
        <dbReference type="Rhea" id="RHEA:18245"/>
        <dbReference type="ChEBI" id="CHEBI:15378"/>
        <dbReference type="ChEBI" id="CHEBI:30616"/>
        <dbReference type="ChEBI" id="CHEBI:57287"/>
        <dbReference type="ChEBI" id="CHEBI:57328"/>
        <dbReference type="ChEBI" id="CHEBI:456216"/>
        <dbReference type="EC" id="2.7.1.24"/>
    </reaction>
</comment>
<dbReference type="CDD" id="cd02022">
    <property type="entry name" value="DPCK"/>
    <property type="match status" value="1"/>
</dbReference>
<evidence type="ECO:0000256" key="3">
    <source>
        <dbReference type="ARBA" id="ARBA00022679"/>
    </source>
</evidence>
<evidence type="ECO:0000256" key="4">
    <source>
        <dbReference type="ARBA" id="ARBA00022741"/>
    </source>
</evidence>
<comment type="function">
    <text evidence="8">Catalyzes the phosphorylation of the 3'-hydroxyl group of dephosphocoenzyme A to form coenzyme A.</text>
</comment>
<dbReference type="NCBIfam" id="TIGR00152">
    <property type="entry name" value="dephospho-CoA kinase"/>
    <property type="match status" value="1"/>
</dbReference>
<dbReference type="AlphaFoldDB" id="A0A135I3T0"/>
<dbReference type="UniPathway" id="UPA00241">
    <property type="reaction ID" value="UER00356"/>
</dbReference>
<gene>
    <name evidence="8 10" type="primary">coaE</name>
    <name evidence="10" type="ORF">ATN88_13790</name>
</gene>
<protein>
    <recommendedName>
        <fullName evidence="8 9">Dephospho-CoA kinase</fullName>
        <ecNumber evidence="8 9">2.7.1.24</ecNumber>
    </recommendedName>
    <alternativeName>
        <fullName evidence="8">Dephosphocoenzyme A kinase</fullName>
    </alternativeName>
</protein>
<keyword evidence="2 8" id="KW-0963">Cytoplasm</keyword>
<dbReference type="STRING" id="294935.ATN88_13790"/>
<proteinExistence type="inferred from homology"/>
<dbReference type="Proteomes" id="UP000070529">
    <property type="component" value="Unassembled WGS sequence"/>
</dbReference>
<keyword evidence="7 8" id="KW-0173">Coenzyme A biosynthesis</keyword>
<organism evidence="10 11">
    <name type="scientific">Enterovibrio coralii</name>
    <dbReference type="NCBI Taxonomy" id="294935"/>
    <lineage>
        <taxon>Bacteria</taxon>
        <taxon>Pseudomonadati</taxon>
        <taxon>Pseudomonadota</taxon>
        <taxon>Gammaproteobacteria</taxon>
        <taxon>Vibrionales</taxon>
        <taxon>Vibrionaceae</taxon>
        <taxon>Enterovibrio</taxon>
    </lineage>
</organism>
<dbReference type="InterPro" id="IPR027417">
    <property type="entry name" value="P-loop_NTPase"/>
</dbReference>
<name>A0A135I3T0_9GAMM</name>
<keyword evidence="5 8" id="KW-0418">Kinase</keyword>
<feature type="binding site" evidence="8">
    <location>
        <begin position="12"/>
        <end position="17"/>
    </location>
    <ligand>
        <name>ATP</name>
        <dbReference type="ChEBI" id="CHEBI:30616"/>
    </ligand>
</feature>
<dbReference type="PANTHER" id="PTHR10695:SF46">
    <property type="entry name" value="BIFUNCTIONAL COENZYME A SYNTHASE-RELATED"/>
    <property type="match status" value="1"/>
</dbReference>
<keyword evidence="3 8" id="KW-0808">Transferase</keyword>
<dbReference type="OrthoDB" id="9812943at2"/>
<keyword evidence="6 8" id="KW-0067">ATP-binding</keyword>
<reference evidence="10 11" key="1">
    <citation type="submission" date="2015-11" db="EMBL/GenBank/DDBJ databases">
        <title>Genomic Taxonomy of the Vibrionaceae.</title>
        <authorList>
            <person name="Gomez-Gil B."/>
            <person name="Enciso-Ibarra J."/>
        </authorList>
    </citation>
    <scope>NUCLEOTIDE SEQUENCE [LARGE SCALE GENOMIC DNA]</scope>
    <source>
        <strain evidence="10 11">CAIM 912</strain>
    </source>
</reference>
<dbReference type="GO" id="GO:0004140">
    <property type="term" value="F:dephospho-CoA kinase activity"/>
    <property type="evidence" value="ECO:0007669"/>
    <property type="project" value="UniProtKB-UniRule"/>
</dbReference>
<dbReference type="EMBL" id="LNTY01000058">
    <property type="protein sequence ID" value="KXF80085.1"/>
    <property type="molecule type" value="Genomic_DNA"/>
</dbReference>
<evidence type="ECO:0000256" key="9">
    <source>
        <dbReference type="NCBIfam" id="TIGR00152"/>
    </source>
</evidence>
<dbReference type="RefSeq" id="WP_067419727.1">
    <property type="nucleotide sequence ID" value="NZ_LNTY01000058.1"/>
</dbReference>
<dbReference type="GO" id="GO:0005524">
    <property type="term" value="F:ATP binding"/>
    <property type="evidence" value="ECO:0007669"/>
    <property type="project" value="UniProtKB-UniRule"/>
</dbReference>
<dbReference type="SUPFAM" id="SSF52540">
    <property type="entry name" value="P-loop containing nucleoside triphosphate hydrolases"/>
    <property type="match status" value="1"/>
</dbReference>
<evidence type="ECO:0000256" key="1">
    <source>
        <dbReference type="ARBA" id="ARBA00009018"/>
    </source>
</evidence>
<dbReference type="PROSITE" id="PS51219">
    <property type="entry name" value="DPCK"/>
    <property type="match status" value="1"/>
</dbReference>